<proteinExistence type="inferred from homology"/>
<dbReference type="GO" id="GO:0033388">
    <property type="term" value="P:putrescine biosynthetic process from arginine"/>
    <property type="evidence" value="ECO:0007669"/>
    <property type="project" value="TreeGrafter"/>
</dbReference>
<dbReference type="Gene3D" id="3.60.110.10">
    <property type="entry name" value="Carbon-nitrogen hydrolase"/>
    <property type="match status" value="1"/>
</dbReference>
<evidence type="ECO:0000259" key="3">
    <source>
        <dbReference type="PROSITE" id="PS50263"/>
    </source>
</evidence>
<dbReference type="Pfam" id="PF00795">
    <property type="entry name" value="CN_hydrolase"/>
    <property type="match status" value="1"/>
</dbReference>
<evidence type="ECO:0000256" key="1">
    <source>
        <dbReference type="ARBA" id="ARBA00022801"/>
    </source>
</evidence>
<keyword evidence="1" id="KW-0378">Hydrolase</keyword>
<accession>A0A382CG75</accession>
<dbReference type="InterPro" id="IPR036526">
    <property type="entry name" value="C-N_Hydrolase_sf"/>
</dbReference>
<comment type="similarity">
    <text evidence="2">Belongs to the carbon-nitrogen hydrolase superfamily.</text>
</comment>
<dbReference type="CDD" id="cd07573">
    <property type="entry name" value="CPA"/>
    <property type="match status" value="1"/>
</dbReference>
<dbReference type="PANTHER" id="PTHR43674">
    <property type="entry name" value="NITRILASE C965.09-RELATED"/>
    <property type="match status" value="1"/>
</dbReference>
<sequence>MKVKVAATQMTCSWELEDNINKAKNIIKNAASQGANIILLQELFQTPYFCIEYDENIFRLAKEFENHPLLGEMADIAKQLNVVLPISYFEKTNNVYFNSIAIINSDGSILGNYRKSHIPDGAGYLEKYYFNPGDTGFKVWDTNFGKIGVGICWDQWFPEVARIMAIKGADILFYPTAIGDEPRSKYDSSLAWQRVMQGHAAANIIPVVASNRIGFEKVQEQTNGFYGKSFICDHTGEILNEASKDKEEIITAEIDLEENHLFRRNWGLFRDRRTDLYKELLTLDGEIKD</sequence>
<dbReference type="PROSITE" id="PS50263">
    <property type="entry name" value="CN_HYDROLASE"/>
    <property type="match status" value="1"/>
</dbReference>
<name>A0A382CG75_9ZZZZ</name>
<dbReference type="InterPro" id="IPR017755">
    <property type="entry name" value="N-carbamoylputrescine_amidase"/>
</dbReference>
<dbReference type="PANTHER" id="PTHR43674:SF2">
    <property type="entry name" value="BETA-UREIDOPROPIONASE"/>
    <property type="match status" value="1"/>
</dbReference>
<dbReference type="InterPro" id="IPR003010">
    <property type="entry name" value="C-N_Hydrolase"/>
</dbReference>
<evidence type="ECO:0000313" key="4">
    <source>
        <dbReference type="EMBL" id="SVB25208.1"/>
    </source>
</evidence>
<dbReference type="AlphaFoldDB" id="A0A382CG75"/>
<gene>
    <name evidence="4" type="ORF">METZ01_LOCUS178062</name>
</gene>
<protein>
    <recommendedName>
        <fullName evidence="3">CN hydrolase domain-containing protein</fullName>
    </recommendedName>
</protein>
<dbReference type="GO" id="GO:0050126">
    <property type="term" value="F:N-carbamoylputrescine amidase activity"/>
    <property type="evidence" value="ECO:0007669"/>
    <property type="project" value="InterPro"/>
</dbReference>
<evidence type="ECO:0000256" key="2">
    <source>
        <dbReference type="ARBA" id="ARBA00034122"/>
    </source>
</evidence>
<dbReference type="EMBL" id="UINC01034410">
    <property type="protein sequence ID" value="SVB25208.1"/>
    <property type="molecule type" value="Genomic_DNA"/>
</dbReference>
<dbReference type="SUPFAM" id="SSF56317">
    <property type="entry name" value="Carbon-nitrogen hydrolase"/>
    <property type="match status" value="1"/>
</dbReference>
<organism evidence="4">
    <name type="scientific">marine metagenome</name>
    <dbReference type="NCBI Taxonomy" id="408172"/>
    <lineage>
        <taxon>unclassified sequences</taxon>
        <taxon>metagenomes</taxon>
        <taxon>ecological metagenomes</taxon>
    </lineage>
</organism>
<dbReference type="InterPro" id="IPR050345">
    <property type="entry name" value="Aliph_Amidase/BUP"/>
</dbReference>
<dbReference type="NCBIfam" id="TIGR03381">
    <property type="entry name" value="agmatine_aguB"/>
    <property type="match status" value="1"/>
</dbReference>
<feature type="domain" description="CN hydrolase" evidence="3">
    <location>
        <begin position="3"/>
        <end position="256"/>
    </location>
</feature>
<reference evidence="4" key="1">
    <citation type="submission" date="2018-05" db="EMBL/GenBank/DDBJ databases">
        <authorList>
            <person name="Lanie J.A."/>
            <person name="Ng W.-L."/>
            <person name="Kazmierczak K.M."/>
            <person name="Andrzejewski T.M."/>
            <person name="Davidsen T.M."/>
            <person name="Wayne K.J."/>
            <person name="Tettelin H."/>
            <person name="Glass J.I."/>
            <person name="Rusch D."/>
            <person name="Podicherti R."/>
            <person name="Tsui H.-C.T."/>
            <person name="Winkler M.E."/>
        </authorList>
    </citation>
    <scope>NUCLEOTIDE SEQUENCE</scope>
</reference>